<accession>A0AAD8HZL8</accession>
<dbReference type="PANTHER" id="PTHR14795:SF0">
    <property type="entry name" value="TRANSMEMBRANE PROTEIN 62"/>
    <property type="match status" value="1"/>
</dbReference>
<organism evidence="2 3">
    <name type="scientific">Heracleum sosnowskyi</name>
    <dbReference type="NCBI Taxonomy" id="360622"/>
    <lineage>
        <taxon>Eukaryota</taxon>
        <taxon>Viridiplantae</taxon>
        <taxon>Streptophyta</taxon>
        <taxon>Embryophyta</taxon>
        <taxon>Tracheophyta</taxon>
        <taxon>Spermatophyta</taxon>
        <taxon>Magnoliopsida</taxon>
        <taxon>eudicotyledons</taxon>
        <taxon>Gunneridae</taxon>
        <taxon>Pentapetalae</taxon>
        <taxon>asterids</taxon>
        <taxon>campanulids</taxon>
        <taxon>Apiales</taxon>
        <taxon>Apiaceae</taxon>
        <taxon>Apioideae</taxon>
        <taxon>apioid superclade</taxon>
        <taxon>Tordylieae</taxon>
        <taxon>Tordyliinae</taxon>
        <taxon>Heracleum</taxon>
    </lineage>
</organism>
<evidence type="ECO:0000313" key="3">
    <source>
        <dbReference type="Proteomes" id="UP001237642"/>
    </source>
</evidence>
<dbReference type="AlphaFoldDB" id="A0AAD8HZL8"/>
<keyword evidence="1" id="KW-1133">Transmembrane helix</keyword>
<evidence type="ECO:0000256" key="1">
    <source>
        <dbReference type="SAM" id="Phobius"/>
    </source>
</evidence>
<name>A0AAD8HZL8_9APIA</name>
<dbReference type="EMBL" id="JAUIZM010000007">
    <property type="protein sequence ID" value="KAK1376251.1"/>
    <property type="molecule type" value="Genomic_DNA"/>
</dbReference>
<proteinExistence type="predicted"/>
<sequence>MDQHNYNINETHTFFGGVVSAAIISLLLYTRGIKNGPVGSSSHINNQRATINLRGGPNDVVWIVQFSDLHFSVHHPKRALDFKNLVPPTLSMIKPSLVLITDDLTELQGSCESI</sequence>
<feature type="transmembrane region" description="Helical" evidence="1">
    <location>
        <begin position="12"/>
        <end position="30"/>
    </location>
</feature>
<reference evidence="2" key="1">
    <citation type="submission" date="2023-02" db="EMBL/GenBank/DDBJ databases">
        <title>Genome of toxic invasive species Heracleum sosnowskyi carries increased number of genes despite the absence of recent whole-genome duplications.</title>
        <authorList>
            <person name="Schelkunov M."/>
            <person name="Shtratnikova V."/>
            <person name="Makarenko M."/>
            <person name="Klepikova A."/>
            <person name="Omelchenko D."/>
            <person name="Novikova G."/>
            <person name="Obukhova E."/>
            <person name="Bogdanov V."/>
            <person name="Penin A."/>
            <person name="Logacheva M."/>
        </authorList>
    </citation>
    <scope>NUCLEOTIDE SEQUENCE</scope>
    <source>
        <strain evidence="2">Hsosn_3</strain>
        <tissue evidence="2">Leaf</tissue>
    </source>
</reference>
<keyword evidence="1" id="KW-0812">Transmembrane</keyword>
<keyword evidence="1" id="KW-0472">Membrane</keyword>
<reference evidence="2" key="2">
    <citation type="submission" date="2023-05" db="EMBL/GenBank/DDBJ databases">
        <authorList>
            <person name="Schelkunov M.I."/>
        </authorList>
    </citation>
    <scope>NUCLEOTIDE SEQUENCE</scope>
    <source>
        <strain evidence="2">Hsosn_3</strain>
        <tissue evidence="2">Leaf</tissue>
    </source>
</reference>
<evidence type="ECO:0000313" key="2">
    <source>
        <dbReference type="EMBL" id="KAK1376251.1"/>
    </source>
</evidence>
<dbReference type="Proteomes" id="UP001237642">
    <property type="component" value="Unassembled WGS sequence"/>
</dbReference>
<keyword evidence="3" id="KW-1185">Reference proteome</keyword>
<protein>
    <submittedName>
        <fullName evidence="2">Metallophos domain-containing protein</fullName>
    </submittedName>
</protein>
<comment type="caution">
    <text evidence="2">The sequence shown here is derived from an EMBL/GenBank/DDBJ whole genome shotgun (WGS) entry which is preliminary data.</text>
</comment>
<dbReference type="PANTHER" id="PTHR14795">
    <property type="entry name" value="HELICASE RELATED"/>
    <property type="match status" value="1"/>
</dbReference>
<gene>
    <name evidence="2" type="ORF">POM88_032444</name>
</gene>